<proteinExistence type="predicted"/>
<accession>A0A6A6VQ51</accession>
<protein>
    <submittedName>
        <fullName evidence="1">Uncharacterized protein</fullName>
    </submittedName>
</protein>
<dbReference type="EMBL" id="MU006561">
    <property type="protein sequence ID" value="KAF2751936.1"/>
    <property type="molecule type" value="Genomic_DNA"/>
</dbReference>
<dbReference type="InterPro" id="IPR036249">
    <property type="entry name" value="Thioredoxin-like_sf"/>
</dbReference>
<dbReference type="AlphaFoldDB" id="A0A6A6VQ51"/>
<dbReference type="PANTHER" id="PTHR38795">
    <property type="entry name" value="DUF6604 DOMAIN-CONTAINING PROTEIN"/>
    <property type="match status" value="1"/>
</dbReference>
<reference evidence="1" key="1">
    <citation type="journal article" date="2020" name="Stud. Mycol.">
        <title>101 Dothideomycetes genomes: a test case for predicting lifestyles and emergence of pathogens.</title>
        <authorList>
            <person name="Haridas S."/>
            <person name="Albert R."/>
            <person name="Binder M."/>
            <person name="Bloem J."/>
            <person name="Labutti K."/>
            <person name="Salamov A."/>
            <person name="Andreopoulos B."/>
            <person name="Baker S."/>
            <person name="Barry K."/>
            <person name="Bills G."/>
            <person name="Bluhm B."/>
            <person name="Cannon C."/>
            <person name="Castanera R."/>
            <person name="Culley D."/>
            <person name="Daum C."/>
            <person name="Ezra D."/>
            <person name="Gonzalez J."/>
            <person name="Henrissat B."/>
            <person name="Kuo A."/>
            <person name="Liang C."/>
            <person name="Lipzen A."/>
            <person name="Lutzoni F."/>
            <person name="Magnuson J."/>
            <person name="Mondo S."/>
            <person name="Nolan M."/>
            <person name="Ohm R."/>
            <person name="Pangilinan J."/>
            <person name="Park H.-J."/>
            <person name="Ramirez L."/>
            <person name="Alfaro M."/>
            <person name="Sun H."/>
            <person name="Tritt A."/>
            <person name="Yoshinaga Y."/>
            <person name="Zwiers L.-H."/>
            <person name="Turgeon B."/>
            <person name="Goodwin S."/>
            <person name="Spatafora J."/>
            <person name="Crous P."/>
            <person name="Grigoriev I."/>
        </authorList>
    </citation>
    <scope>NUCLEOTIDE SEQUENCE</scope>
    <source>
        <strain evidence="1">CBS 119925</strain>
    </source>
</reference>
<organism evidence="1 2">
    <name type="scientific">Sporormia fimetaria CBS 119925</name>
    <dbReference type="NCBI Taxonomy" id="1340428"/>
    <lineage>
        <taxon>Eukaryota</taxon>
        <taxon>Fungi</taxon>
        <taxon>Dikarya</taxon>
        <taxon>Ascomycota</taxon>
        <taxon>Pezizomycotina</taxon>
        <taxon>Dothideomycetes</taxon>
        <taxon>Pleosporomycetidae</taxon>
        <taxon>Pleosporales</taxon>
        <taxon>Sporormiaceae</taxon>
        <taxon>Sporormia</taxon>
    </lineage>
</organism>
<evidence type="ECO:0000313" key="1">
    <source>
        <dbReference type="EMBL" id="KAF2751936.1"/>
    </source>
</evidence>
<dbReference type="SUPFAM" id="SSF52833">
    <property type="entry name" value="Thioredoxin-like"/>
    <property type="match status" value="1"/>
</dbReference>
<sequence length="614" mass="69879">MDDRMEGMVGLIKGDIFWRTMRPLWMTGKINTTMIFMAQLMLDIHRVCGPKGRRFDGQLQHVHNYAQESFEFEKLPNGGLSIGGNIRWHQDGIAPVLESYYMLLSIKLPLLSHLKKTLLQITPTAKMYDARSVPAEFRRATGSTDRYDEPTPEMAAALDRVFTDFIKPSPDDDFVTTHNPAGVNLANYHRSIFTAAHLYNAVRQLQLLKKPWPVMDRIIQIHQRAIFADAIPTRTVDMCDRLRYRLNLWKKSKNPKDYVDDSRSRMKAPELTSTLNMMLEDDPNSYNKALWQIEKHIDDQPSTNFVATRSLKLIKSRNRRTTPEMFIRDLQTAFDSIIDEFAIDYIRLTRRCIKILEKFRDMFNVETQLAGLPIKYTPQKAEGQTFDWGLVQVVLQAFNEAKAVRDMGIYSYAAGDGDDVAHKGPFHATDGGSSNPDRHGLGLNTAAKVFDAMLEKDDQDYMFPYKMPSLDLLEAQGPSQSYIPPALNRRVETASGLRTAFANTVYAVVEFYTDYARKAHDAAQFLFTLAEAHAVDGILTFICVNADGMREEAKKYYEDSTTPTYVCFKDGKQVTVNGLKTVTGKQRKALKAAVEKLSTLAQKRLDERKAQQSS</sequence>
<dbReference type="PANTHER" id="PTHR38795:SF1">
    <property type="entry name" value="DUF6604 DOMAIN-CONTAINING PROTEIN"/>
    <property type="match status" value="1"/>
</dbReference>
<keyword evidence="2" id="KW-1185">Reference proteome</keyword>
<gene>
    <name evidence="1" type="ORF">M011DRAFT_473232</name>
</gene>
<dbReference type="Gene3D" id="3.40.30.10">
    <property type="entry name" value="Glutaredoxin"/>
    <property type="match status" value="1"/>
</dbReference>
<name>A0A6A6VQ51_9PLEO</name>
<evidence type="ECO:0000313" key="2">
    <source>
        <dbReference type="Proteomes" id="UP000799440"/>
    </source>
</evidence>
<dbReference type="OrthoDB" id="19690at2759"/>
<dbReference type="Proteomes" id="UP000799440">
    <property type="component" value="Unassembled WGS sequence"/>
</dbReference>